<dbReference type="HOGENOM" id="CLU_2975723_0_0_3"/>
<keyword evidence="2" id="KW-1185">Reference proteome</keyword>
<dbReference type="EnsemblBacteria" id="AAQ00536">
    <property type="protein sequence ID" value="AAQ00536"/>
    <property type="gene ID" value="Pro_1492"/>
</dbReference>
<dbReference type="KEGG" id="pma:Pro_1492"/>
<dbReference type="Proteomes" id="UP000001420">
    <property type="component" value="Chromosome"/>
</dbReference>
<evidence type="ECO:0000313" key="2">
    <source>
        <dbReference type="Proteomes" id="UP000001420"/>
    </source>
</evidence>
<sequence length="58" mass="6794">MPFLNPQTIGSCYSENMAELTPELYQELIRYKTEDKSYFRQPIDLSSFRQNNQVSEAA</sequence>
<protein>
    <submittedName>
        <fullName evidence="1">Uncharacterized protein</fullName>
    </submittedName>
</protein>
<gene>
    <name evidence="1" type="ordered locus">Pro_1492</name>
</gene>
<dbReference type="RefSeq" id="WP_011125643.1">
    <property type="nucleotide sequence ID" value="NC_005042.1"/>
</dbReference>
<dbReference type="PATRIC" id="fig|167539.5.peg.1568"/>
<organism evidence="1 2">
    <name type="scientific">Prochlorococcus marinus (strain SARG / CCMP1375 / SS120)</name>
    <dbReference type="NCBI Taxonomy" id="167539"/>
    <lineage>
        <taxon>Bacteria</taxon>
        <taxon>Bacillati</taxon>
        <taxon>Cyanobacteriota</taxon>
        <taxon>Cyanophyceae</taxon>
        <taxon>Synechococcales</taxon>
        <taxon>Prochlorococcaceae</taxon>
        <taxon>Prochlorococcus</taxon>
    </lineage>
</organism>
<reference evidence="1 2" key="1">
    <citation type="journal article" date="2003" name="Proc. Natl. Acad. Sci. U.S.A.">
        <title>Genome sequence of the cyanobacterium Prochlorococcus marinus SS120, a nearly minimal oxyphototrophic genome.</title>
        <authorList>
            <person name="Dufresne A."/>
            <person name="Salanoubat M."/>
            <person name="Partensky F."/>
            <person name="Artiguenave F."/>
            <person name="Axmann I.M."/>
            <person name="Barbe V."/>
            <person name="Duprat S."/>
            <person name="Galperin M.Y."/>
            <person name="Koonin E.V."/>
            <person name="Le Gall F."/>
            <person name="Makarova K.S."/>
            <person name="Ostrowski M."/>
            <person name="Oztas S."/>
            <person name="Robert C."/>
            <person name="Rogozin I.B."/>
            <person name="Scanlan D.J."/>
            <person name="Tandeau de Marsac N."/>
            <person name="Weissenbach J."/>
            <person name="Wincker P."/>
            <person name="Wolf Y.I."/>
            <person name="Hess W.R."/>
        </authorList>
    </citation>
    <scope>NUCLEOTIDE SEQUENCE [LARGE SCALE GENOMIC DNA]</scope>
    <source>
        <strain evidence="2">SARG / CCMP1375 / SS120</strain>
    </source>
</reference>
<evidence type="ECO:0000313" key="1">
    <source>
        <dbReference type="EMBL" id="AAQ00536.1"/>
    </source>
</evidence>
<accession>Q7VAH1</accession>
<dbReference type="AlphaFoldDB" id="Q7VAH1"/>
<dbReference type="EMBL" id="AE017126">
    <property type="protein sequence ID" value="AAQ00536.1"/>
    <property type="molecule type" value="Genomic_DNA"/>
</dbReference>
<name>Q7VAH1_PROMA</name>
<proteinExistence type="predicted"/>